<accession>A0A9N9Q9L0</accession>
<dbReference type="Proteomes" id="UP000701801">
    <property type="component" value="Unassembled WGS sequence"/>
</dbReference>
<proteinExistence type="predicted"/>
<evidence type="ECO:0000313" key="3">
    <source>
        <dbReference type="Proteomes" id="UP000701801"/>
    </source>
</evidence>
<protein>
    <recommendedName>
        <fullName evidence="1">Heterokaryon incompatibility domain-containing protein</fullName>
    </recommendedName>
</protein>
<evidence type="ECO:0000259" key="1">
    <source>
        <dbReference type="Pfam" id="PF06985"/>
    </source>
</evidence>
<keyword evidence="3" id="KW-1185">Reference proteome</keyword>
<reference evidence="2" key="1">
    <citation type="submission" date="2021-07" db="EMBL/GenBank/DDBJ databases">
        <authorList>
            <person name="Durling M."/>
        </authorList>
    </citation>
    <scope>NUCLEOTIDE SEQUENCE</scope>
</reference>
<evidence type="ECO:0000313" key="2">
    <source>
        <dbReference type="EMBL" id="CAG8979562.1"/>
    </source>
</evidence>
<dbReference type="OrthoDB" id="3451222at2759"/>
<dbReference type="EMBL" id="CAJVRM010000320">
    <property type="protein sequence ID" value="CAG8979562.1"/>
    <property type="molecule type" value="Genomic_DNA"/>
</dbReference>
<organism evidence="2 3">
    <name type="scientific">Hymenoscyphus albidus</name>
    <dbReference type="NCBI Taxonomy" id="595503"/>
    <lineage>
        <taxon>Eukaryota</taxon>
        <taxon>Fungi</taxon>
        <taxon>Dikarya</taxon>
        <taxon>Ascomycota</taxon>
        <taxon>Pezizomycotina</taxon>
        <taxon>Leotiomycetes</taxon>
        <taxon>Helotiales</taxon>
        <taxon>Helotiaceae</taxon>
        <taxon>Hymenoscyphus</taxon>
    </lineage>
</organism>
<dbReference type="AlphaFoldDB" id="A0A9N9Q9L0"/>
<sequence length="524" mass="60507">MIQTGGHRILQLFHSRDLSMNFNNGTQIAFPVLPTPRCPLRFALLRAWLQSCDEHDKCKPTGSHRSPTRLLYVGNPDSSTYDPRSLELVLGDEIAGEKYIALSHRWGLVQPNKVPEHCTTIANLSSRRGGFAIDELPLTFRDVVEVARCLKVQYLWLDSLCIVQGSEEDWERESKCMEDIYSSAYFTLAATAAVDSNSGFLQRNITSEYVCIQDDSGQLMYTCTCPADFDREVDQAPLNKRAWVMQERFLSRRTIHFGANQMYWECGEGVYCENLTRLKSNVRTNKEFKLDPQFPKLLFNSGYSATLAFLSSFLEDYSNRHLTKPTDRVRALSGLTARIEQALSCEENFSIFELYLHRNLLWERTGPMERINYESQKVPSWSWMAYTGGIKFIDDLYGNLEIFIPLEFFEEDKKMLQTDVWRFEENCHLGEESEGEFKTRRQILNSLGQKVGWLSFDVEDRKEFRGEQVVVVGKKRQVDGSENQMFHVLLVRQSDGAENEFERVGMGMVQQGYLSRQQRNVCII</sequence>
<dbReference type="InterPro" id="IPR010730">
    <property type="entry name" value="HET"/>
</dbReference>
<dbReference type="PANTHER" id="PTHR33112">
    <property type="entry name" value="DOMAIN PROTEIN, PUTATIVE-RELATED"/>
    <property type="match status" value="1"/>
</dbReference>
<name>A0A9N9Q9L0_9HELO</name>
<feature type="domain" description="Heterokaryon incompatibility" evidence="1">
    <location>
        <begin position="99"/>
        <end position="247"/>
    </location>
</feature>
<dbReference type="PANTHER" id="PTHR33112:SF10">
    <property type="entry name" value="TOL"/>
    <property type="match status" value="1"/>
</dbReference>
<dbReference type="Pfam" id="PF06985">
    <property type="entry name" value="HET"/>
    <property type="match status" value="1"/>
</dbReference>
<comment type="caution">
    <text evidence="2">The sequence shown here is derived from an EMBL/GenBank/DDBJ whole genome shotgun (WGS) entry which is preliminary data.</text>
</comment>
<gene>
    <name evidence="2" type="ORF">HYALB_00011916</name>
</gene>